<feature type="region of interest" description="Disordered" evidence="4">
    <location>
        <begin position="316"/>
        <end position="339"/>
    </location>
</feature>
<organism evidence="6 7">
    <name type="scientific">Allomyces macrogynus (strain ATCC 38327)</name>
    <name type="common">Allomyces javanicus var. macrogynus</name>
    <dbReference type="NCBI Taxonomy" id="578462"/>
    <lineage>
        <taxon>Eukaryota</taxon>
        <taxon>Fungi</taxon>
        <taxon>Fungi incertae sedis</taxon>
        <taxon>Blastocladiomycota</taxon>
        <taxon>Blastocladiomycetes</taxon>
        <taxon>Blastocladiales</taxon>
        <taxon>Blastocladiaceae</taxon>
        <taxon>Allomyces</taxon>
    </lineage>
</organism>
<dbReference type="InterPro" id="IPR000595">
    <property type="entry name" value="cNMP-bd_dom"/>
</dbReference>
<dbReference type="EMBL" id="GG745352">
    <property type="protein sequence ID" value="KNE67102.1"/>
    <property type="molecule type" value="Genomic_DNA"/>
</dbReference>
<reference evidence="6 7" key="1">
    <citation type="submission" date="2009-11" db="EMBL/GenBank/DDBJ databases">
        <title>Annotation of Allomyces macrogynus ATCC 38327.</title>
        <authorList>
            <consortium name="The Broad Institute Genome Sequencing Platform"/>
            <person name="Russ C."/>
            <person name="Cuomo C."/>
            <person name="Burger G."/>
            <person name="Gray M.W."/>
            <person name="Holland P.W.H."/>
            <person name="King N."/>
            <person name="Lang F.B.F."/>
            <person name="Roger A.J."/>
            <person name="Ruiz-Trillo I."/>
            <person name="Young S.K."/>
            <person name="Zeng Q."/>
            <person name="Gargeya S."/>
            <person name="Fitzgerald M."/>
            <person name="Haas B."/>
            <person name="Abouelleil A."/>
            <person name="Alvarado L."/>
            <person name="Arachchi H.M."/>
            <person name="Berlin A."/>
            <person name="Chapman S.B."/>
            <person name="Gearin G."/>
            <person name="Goldberg J."/>
            <person name="Griggs A."/>
            <person name="Gujja S."/>
            <person name="Hansen M."/>
            <person name="Heiman D."/>
            <person name="Howarth C."/>
            <person name="Larimer J."/>
            <person name="Lui A."/>
            <person name="MacDonald P.J.P."/>
            <person name="McCowen C."/>
            <person name="Montmayeur A."/>
            <person name="Murphy C."/>
            <person name="Neiman D."/>
            <person name="Pearson M."/>
            <person name="Priest M."/>
            <person name="Roberts A."/>
            <person name="Saif S."/>
            <person name="Shea T."/>
            <person name="Sisk P."/>
            <person name="Stolte C."/>
            <person name="Sykes S."/>
            <person name="Wortman J."/>
            <person name="Nusbaum C."/>
            <person name="Birren B."/>
        </authorList>
    </citation>
    <scope>NUCLEOTIDE SEQUENCE [LARGE SCALE GENOMIC DNA]</scope>
    <source>
        <strain evidence="6 7">ATCC 38327</strain>
    </source>
</reference>
<comment type="similarity">
    <text evidence="1">Belongs to the D-isomer specific 2-hydroxyacid dehydrogenase family.</text>
</comment>
<dbReference type="SUPFAM" id="SSF52283">
    <property type="entry name" value="Formate/glycerate dehydrogenase catalytic domain-like"/>
    <property type="match status" value="1"/>
</dbReference>
<dbReference type="PANTHER" id="PTHR43026">
    <property type="entry name" value="2-HYDROXYACID DEHYDROGENASE HOMOLOG 1-RELATED"/>
    <property type="match status" value="1"/>
</dbReference>
<dbReference type="InterPro" id="IPR018490">
    <property type="entry name" value="cNMP-bd_dom_sf"/>
</dbReference>
<dbReference type="SUPFAM" id="SSF51735">
    <property type="entry name" value="NAD(P)-binding Rossmann-fold domains"/>
    <property type="match status" value="1"/>
</dbReference>
<name>A0A0L0SX74_ALLM3</name>
<dbReference type="OrthoDB" id="9991913at2759"/>
<dbReference type="Gene3D" id="2.60.120.10">
    <property type="entry name" value="Jelly Rolls"/>
    <property type="match status" value="1"/>
</dbReference>
<gene>
    <name evidence="6" type="ORF">AMAG_12179</name>
</gene>
<dbReference type="Pfam" id="PF02826">
    <property type="entry name" value="2-Hacid_dh_C"/>
    <property type="match status" value="1"/>
</dbReference>
<feature type="domain" description="Cyclic nucleotide-binding" evidence="5">
    <location>
        <begin position="191"/>
        <end position="308"/>
    </location>
</feature>
<evidence type="ECO:0000313" key="6">
    <source>
        <dbReference type="EMBL" id="KNE67102.1"/>
    </source>
</evidence>
<dbReference type="PANTHER" id="PTHR43026:SF1">
    <property type="entry name" value="2-HYDROXYACID DEHYDROGENASE HOMOLOG 1-RELATED"/>
    <property type="match status" value="1"/>
</dbReference>
<dbReference type="GO" id="GO:0051287">
    <property type="term" value="F:NAD binding"/>
    <property type="evidence" value="ECO:0007669"/>
    <property type="project" value="InterPro"/>
</dbReference>
<dbReference type="CDD" id="cd12183">
    <property type="entry name" value="LDH_like_2"/>
    <property type="match status" value="1"/>
</dbReference>
<dbReference type="InterPro" id="IPR058205">
    <property type="entry name" value="D-LDH-like"/>
</dbReference>
<dbReference type="GO" id="GO:0016616">
    <property type="term" value="F:oxidoreductase activity, acting on the CH-OH group of donors, NAD or NADP as acceptor"/>
    <property type="evidence" value="ECO:0007669"/>
    <property type="project" value="InterPro"/>
</dbReference>
<evidence type="ECO:0000256" key="1">
    <source>
        <dbReference type="ARBA" id="ARBA00005854"/>
    </source>
</evidence>
<dbReference type="InterPro" id="IPR006139">
    <property type="entry name" value="D-isomer_2_OHA_DH_cat_dom"/>
</dbReference>
<keyword evidence="2" id="KW-0560">Oxidoreductase</keyword>
<dbReference type="PROSITE" id="PS00670">
    <property type="entry name" value="D_2_HYDROXYACID_DH_2"/>
    <property type="match status" value="1"/>
</dbReference>
<keyword evidence="7" id="KW-1185">Reference proteome</keyword>
<sequence length="695" mass="74316">MPVLALAAQLAPRAAIRAPAAAAATMLPRAMAARSIKPTLTRRPSASLSSTAPLTSTTLTTRPLLTAAGLAPSFRVNLRPLPVLARSVYTAATDQEPDVDADFAAADAADSGPSLDPATAQALDIGQNRSPPPAHLPVPPRPRLLRERDPSFQDLLDFVTPIDALDMATDAAALASGRPDAIAAVLARNPFFATLDEDLRLALAQAFEPVKHHAGTEVVVEGEVPDMFLIVVRGELKVVRNGEKKGVMRPFDFFGFKNLFGSGIRSACSLIPRHGSVLLYQLHREKFTALLQSRPELTMALLPALASHVSDSTLDLPASNHAAGSKEGSTDGDSDPEPVEAGMLPADPARFKIKLFDAKPYQVKFFEEQNAQFGYEIEYIESKLSPETVHLCEGAHAVCLFVHDAVSRDVAETLVEMGIKLVAYRCAGFDACDLKACDDVGLSVVRVPSYSPAAIAEHAAAMMLGLNRKLSWASARVHTGDFSLDGLVGFDIKGKTIGVAGTGKIGACFVQIALGFGARVLCYDVYKNPALLADPRIQYVDLDVLLAESDIISLHMPLLPSTFHVINEATLAKMKRGVMILNTSRGPLIDTPALIEALKTGQVGACGLDVVEGEDDLFFENHSDTPVVNDNIARLLAFQQNVIITAHQAYLTQEALREIALTTLRNVSEYHHGKRMKGLSNSVNSVQAPAAPSSA</sequence>
<dbReference type="SUPFAM" id="SSF51206">
    <property type="entry name" value="cAMP-binding domain-like"/>
    <property type="match status" value="1"/>
</dbReference>
<dbReference type="CDD" id="cd00038">
    <property type="entry name" value="CAP_ED"/>
    <property type="match status" value="1"/>
</dbReference>
<proteinExistence type="inferred from homology"/>
<evidence type="ECO:0000256" key="4">
    <source>
        <dbReference type="SAM" id="MobiDB-lite"/>
    </source>
</evidence>
<dbReference type="PROSITE" id="PS00671">
    <property type="entry name" value="D_2_HYDROXYACID_DH_3"/>
    <property type="match status" value="1"/>
</dbReference>
<dbReference type="Proteomes" id="UP000054350">
    <property type="component" value="Unassembled WGS sequence"/>
</dbReference>
<dbReference type="AlphaFoldDB" id="A0A0L0SX74"/>
<dbReference type="VEuPathDB" id="FungiDB:AMAG_12179"/>
<dbReference type="eggNOG" id="KOG0068">
    <property type="taxonomic scope" value="Eukaryota"/>
</dbReference>
<feature type="compositionally biased region" description="Pro residues" evidence="4">
    <location>
        <begin position="130"/>
        <end position="142"/>
    </location>
</feature>
<evidence type="ECO:0000256" key="3">
    <source>
        <dbReference type="ARBA" id="ARBA00023027"/>
    </source>
</evidence>
<dbReference type="InterPro" id="IPR014710">
    <property type="entry name" value="RmlC-like_jellyroll"/>
</dbReference>
<evidence type="ECO:0000259" key="5">
    <source>
        <dbReference type="PROSITE" id="PS50042"/>
    </source>
</evidence>
<protein>
    <recommendedName>
        <fullName evidence="5">Cyclic nucleotide-binding domain-containing protein</fullName>
    </recommendedName>
</protein>
<dbReference type="InterPro" id="IPR029753">
    <property type="entry name" value="D-isomer_DH_CS"/>
</dbReference>
<dbReference type="Pfam" id="PF00389">
    <property type="entry name" value="2-Hacid_dh"/>
    <property type="match status" value="1"/>
</dbReference>
<dbReference type="SMART" id="SM00100">
    <property type="entry name" value="cNMP"/>
    <property type="match status" value="1"/>
</dbReference>
<evidence type="ECO:0000313" key="7">
    <source>
        <dbReference type="Proteomes" id="UP000054350"/>
    </source>
</evidence>
<dbReference type="InterPro" id="IPR036291">
    <property type="entry name" value="NAD(P)-bd_dom_sf"/>
</dbReference>
<keyword evidence="3" id="KW-0520">NAD</keyword>
<dbReference type="Gene3D" id="3.40.50.720">
    <property type="entry name" value="NAD(P)-binding Rossmann-like Domain"/>
    <property type="match status" value="2"/>
</dbReference>
<dbReference type="Pfam" id="PF00027">
    <property type="entry name" value="cNMP_binding"/>
    <property type="match status" value="1"/>
</dbReference>
<feature type="region of interest" description="Disordered" evidence="4">
    <location>
        <begin position="124"/>
        <end position="146"/>
    </location>
</feature>
<dbReference type="InterPro" id="IPR006140">
    <property type="entry name" value="D-isomer_DH_NAD-bd"/>
</dbReference>
<dbReference type="PROSITE" id="PS50042">
    <property type="entry name" value="CNMP_BINDING_3"/>
    <property type="match status" value="1"/>
</dbReference>
<reference evidence="7" key="2">
    <citation type="submission" date="2009-11" db="EMBL/GenBank/DDBJ databases">
        <title>The Genome Sequence of Allomyces macrogynus strain ATCC 38327.</title>
        <authorList>
            <consortium name="The Broad Institute Genome Sequencing Platform"/>
            <person name="Russ C."/>
            <person name="Cuomo C."/>
            <person name="Shea T."/>
            <person name="Young S.K."/>
            <person name="Zeng Q."/>
            <person name="Koehrsen M."/>
            <person name="Haas B."/>
            <person name="Borodovsky M."/>
            <person name="Guigo R."/>
            <person name="Alvarado L."/>
            <person name="Berlin A."/>
            <person name="Borenstein D."/>
            <person name="Chen Z."/>
            <person name="Engels R."/>
            <person name="Freedman E."/>
            <person name="Gellesch M."/>
            <person name="Goldberg J."/>
            <person name="Griggs A."/>
            <person name="Gujja S."/>
            <person name="Heiman D."/>
            <person name="Hepburn T."/>
            <person name="Howarth C."/>
            <person name="Jen D."/>
            <person name="Larson L."/>
            <person name="Lewis B."/>
            <person name="Mehta T."/>
            <person name="Park D."/>
            <person name="Pearson M."/>
            <person name="Roberts A."/>
            <person name="Saif S."/>
            <person name="Shenoy N."/>
            <person name="Sisk P."/>
            <person name="Stolte C."/>
            <person name="Sykes S."/>
            <person name="Walk T."/>
            <person name="White J."/>
            <person name="Yandava C."/>
            <person name="Burger G."/>
            <person name="Gray M.W."/>
            <person name="Holland P.W.H."/>
            <person name="King N."/>
            <person name="Lang F.B.F."/>
            <person name="Roger A.J."/>
            <person name="Ruiz-Trillo I."/>
            <person name="Lander E."/>
            <person name="Nusbaum C."/>
        </authorList>
    </citation>
    <scope>NUCLEOTIDE SEQUENCE [LARGE SCALE GENOMIC DNA]</scope>
    <source>
        <strain evidence="7">ATCC 38327</strain>
    </source>
</reference>
<evidence type="ECO:0000256" key="2">
    <source>
        <dbReference type="ARBA" id="ARBA00023002"/>
    </source>
</evidence>
<dbReference type="STRING" id="578462.A0A0L0SX74"/>
<feature type="non-terminal residue" evidence="6">
    <location>
        <position position="1"/>
    </location>
</feature>
<accession>A0A0L0SX74</accession>